<keyword evidence="3" id="KW-1185">Reference proteome</keyword>
<dbReference type="Proteomes" id="UP000016927">
    <property type="component" value="Unassembled WGS sequence"/>
</dbReference>
<dbReference type="Gene3D" id="1.10.472.10">
    <property type="entry name" value="Cyclin-like"/>
    <property type="match status" value="1"/>
</dbReference>
<dbReference type="VEuPathDB" id="MicrosporidiaDB:NBO_26g0015"/>
<dbReference type="OrthoDB" id="4951845at2759"/>
<dbReference type="HOGENOM" id="CLU_120586_0_0_1"/>
<gene>
    <name evidence="2" type="ORF">NBO_26g0015</name>
    <name evidence="1" type="ORF">NBO_61g0001</name>
</gene>
<accession>R0MJX4</accession>
<evidence type="ECO:0000313" key="2">
    <source>
        <dbReference type="EMBL" id="EOB14530.1"/>
    </source>
</evidence>
<protein>
    <submittedName>
        <fullName evidence="2">Cyclin K</fullName>
    </submittedName>
</protein>
<dbReference type="EMBL" id="KB908934">
    <property type="protein sequence ID" value="EOB14530.1"/>
    <property type="molecule type" value="Genomic_DNA"/>
</dbReference>
<evidence type="ECO:0000313" key="3">
    <source>
        <dbReference type="Proteomes" id="UP000016927"/>
    </source>
</evidence>
<proteinExistence type="predicted"/>
<dbReference type="SUPFAM" id="SSF47954">
    <property type="entry name" value="Cyclin-like"/>
    <property type="match status" value="1"/>
</dbReference>
<dbReference type="InterPro" id="IPR036915">
    <property type="entry name" value="Cyclin-like_sf"/>
</dbReference>
<sequence length="187" mass="21907">MENIFRNDLKEGNKTILKLVDHFKTPLRQRVISQAIFQHTYPSFFKKESFSTIAVLSLYLAGKMSENVVKLNLYLPFIKLDKQKIIEIECRMVEMINFNFDIVPAHCYLFKISKTLGIEVEDKLKILDEIHSDSRINYINYFNGIYEPLVVALSVIKDEYINVLECIYSIKIDGNVMSEVRRVMLNK</sequence>
<name>R0MJX4_NOSB1</name>
<dbReference type="AlphaFoldDB" id="R0MJX4"/>
<dbReference type="OMA" id="HIHECEL"/>
<dbReference type="STRING" id="578461.R0MJX4"/>
<evidence type="ECO:0000313" key="1">
    <source>
        <dbReference type="EMBL" id="EOB13729.1"/>
    </source>
</evidence>
<dbReference type="VEuPathDB" id="MicrosporidiaDB:NBO_61g0001"/>
<dbReference type="EMBL" id="KB908969">
    <property type="protein sequence ID" value="EOB13729.1"/>
    <property type="molecule type" value="Genomic_DNA"/>
</dbReference>
<organism evidence="2 3">
    <name type="scientific">Nosema bombycis (strain CQ1 / CVCC 102059)</name>
    <name type="common">Microsporidian parasite</name>
    <name type="synonym">Pebrine of silkworm</name>
    <dbReference type="NCBI Taxonomy" id="578461"/>
    <lineage>
        <taxon>Eukaryota</taxon>
        <taxon>Fungi</taxon>
        <taxon>Fungi incertae sedis</taxon>
        <taxon>Microsporidia</taxon>
        <taxon>Nosematidae</taxon>
        <taxon>Nosema</taxon>
    </lineage>
</organism>
<reference evidence="2 3" key="1">
    <citation type="journal article" date="2013" name="BMC Genomics">
        <title>Comparative genomics of parasitic silkworm microsporidia reveal an association between genome expansion and host adaptation.</title>
        <authorList>
            <person name="Pan G."/>
            <person name="Xu J."/>
            <person name="Li T."/>
            <person name="Xia Q."/>
            <person name="Liu S.L."/>
            <person name="Zhang G."/>
            <person name="Li S."/>
            <person name="Li C."/>
            <person name="Liu H."/>
            <person name="Yang L."/>
            <person name="Liu T."/>
            <person name="Zhang X."/>
            <person name="Wu Z."/>
            <person name="Fan W."/>
            <person name="Dang X."/>
            <person name="Xiang H."/>
            <person name="Tao M."/>
            <person name="Li Y."/>
            <person name="Hu J."/>
            <person name="Li Z."/>
            <person name="Lin L."/>
            <person name="Luo J."/>
            <person name="Geng L."/>
            <person name="Wang L."/>
            <person name="Long M."/>
            <person name="Wan Y."/>
            <person name="He N."/>
            <person name="Zhang Z."/>
            <person name="Lu C."/>
            <person name="Keeling P.J."/>
            <person name="Wang J."/>
            <person name="Xiang Z."/>
            <person name="Zhou Z."/>
        </authorList>
    </citation>
    <scope>NUCLEOTIDE SEQUENCE [LARGE SCALE GENOMIC DNA]</scope>
    <source>
        <strain evidence="2">CQ1</strain>
        <strain evidence="3">CQ1 / CVCC 102059</strain>
    </source>
</reference>